<name>A0A552UES0_9SPHN</name>
<dbReference type="EMBL" id="VJWA01000001">
    <property type="protein sequence ID" value="TRW16694.1"/>
    <property type="molecule type" value="Genomic_DNA"/>
</dbReference>
<sequence length="133" mass="14149">MNDPGDPGVASHRAAIAPHLPRFLNAQVSLNDFGGLDYLLGQLAASSGWSGDLLYARGELYRRRGEPRDLVTASQFYGDALKAGYTAPEVHRDLGLSLLRSGQPSGAKQSLSEYLRLKPDAGDAKAIAALLAN</sequence>
<dbReference type="RefSeq" id="WP_143554238.1">
    <property type="nucleotide sequence ID" value="NZ_VJWA01000001.1"/>
</dbReference>
<protein>
    <submittedName>
        <fullName evidence="1">Uncharacterized protein</fullName>
    </submittedName>
</protein>
<evidence type="ECO:0000313" key="1">
    <source>
        <dbReference type="EMBL" id="TRW16694.1"/>
    </source>
</evidence>
<dbReference type="OrthoDB" id="9810445at2"/>
<comment type="caution">
    <text evidence="1">The sequence shown here is derived from an EMBL/GenBank/DDBJ whole genome shotgun (WGS) entry which is preliminary data.</text>
</comment>
<proteinExistence type="predicted"/>
<dbReference type="InterPro" id="IPR011990">
    <property type="entry name" value="TPR-like_helical_dom_sf"/>
</dbReference>
<accession>A0A552UES0</accession>
<organism evidence="1 2">
    <name type="scientific">Glacieibacterium frigidum</name>
    <dbReference type="NCBI Taxonomy" id="2593303"/>
    <lineage>
        <taxon>Bacteria</taxon>
        <taxon>Pseudomonadati</taxon>
        <taxon>Pseudomonadota</taxon>
        <taxon>Alphaproteobacteria</taxon>
        <taxon>Sphingomonadales</taxon>
        <taxon>Sphingosinicellaceae</taxon>
        <taxon>Glacieibacterium</taxon>
    </lineage>
</organism>
<dbReference type="SUPFAM" id="SSF48452">
    <property type="entry name" value="TPR-like"/>
    <property type="match status" value="1"/>
</dbReference>
<gene>
    <name evidence="1" type="ORF">FMM06_00290</name>
</gene>
<reference evidence="1 2" key="1">
    <citation type="submission" date="2019-07" db="EMBL/GenBank/DDBJ databases">
        <title>Novel species isolated from glacier.</title>
        <authorList>
            <person name="Liu Q."/>
            <person name="Xin Y.-H."/>
        </authorList>
    </citation>
    <scope>NUCLEOTIDE SEQUENCE [LARGE SCALE GENOMIC DNA]</scope>
    <source>
        <strain evidence="1 2">LB1R16</strain>
    </source>
</reference>
<keyword evidence="2" id="KW-1185">Reference proteome</keyword>
<dbReference type="AlphaFoldDB" id="A0A552UES0"/>
<dbReference type="Gene3D" id="1.25.40.10">
    <property type="entry name" value="Tetratricopeptide repeat domain"/>
    <property type="match status" value="1"/>
</dbReference>
<evidence type="ECO:0000313" key="2">
    <source>
        <dbReference type="Proteomes" id="UP000317894"/>
    </source>
</evidence>
<dbReference type="Proteomes" id="UP000317894">
    <property type="component" value="Unassembled WGS sequence"/>
</dbReference>